<name>A0A225WM43_9STRA</name>
<dbReference type="STRING" id="4795.A0A225WM43"/>
<sequence length="526" mass="58793">MTQSSSRRPGFGSRFISYLPTPRHAKPLRSRVDVNLELHQLDRYHKRAEKALTKTIDAFGNLDGDVDTNRWKNLRSNRGVRLFRGCYSVGPTPLLCVGTLHARFDDVMEGLYCDTTEEMALMNTIKCSKLIDSAVLKVVQKQTRLEPYAFTGIKCATIKLTMVNNRDLCYFDKMGMVRQVTGQRMGYHVMQSVGYPHKSMQQFAQVSLCYLFEELEDDLVGVYMQGEIDTATLSYFATKAASDALLSFVNALECTRAKKLALMMSTNRLGVWKCSSSRKNCCVCTGSPSFFESFTNCAGCSKPVCKKCRCKETVLTPDAISSGHLKRTDFCRECFTKMNFFSVTQLRVIDSPKADNTTMEEQVALSMAGSKQSLMSFVFNISTQVQVLSVHSEVRASNLSSIGWASSSSEGEEVDIDNESEGGDVLNASRLKSSAVVIYEKAPANMTRQSRSSTISTTSSYAHDDEDTEQHQTSLMAKLQQISIQVDETLLFTREQSEVARSVQERSRSRRLLQERTSSSSSLISL</sequence>
<evidence type="ECO:0000313" key="3">
    <source>
        <dbReference type="Proteomes" id="UP000198211"/>
    </source>
</evidence>
<reference evidence="3" key="1">
    <citation type="submission" date="2017-03" db="EMBL/GenBank/DDBJ databases">
        <title>Phytopthora megakarya and P. palmivora, two closely related causual agents of cacao black pod achieved similar genome size and gene model numbers by different mechanisms.</title>
        <authorList>
            <person name="Ali S."/>
            <person name="Shao J."/>
            <person name="Larry D.J."/>
            <person name="Kronmiller B."/>
            <person name="Shen D."/>
            <person name="Strem M.D."/>
            <person name="Melnick R.L."/>
            <person name="Guiltinan M.J."/>
            <person name="Tyler B.M."/>
            <person name="Meinhardt L.W."/>
            <person name="Bailey B.A."/>
        </authorList>
    </citation>
    <scope>NUCLEOTIDE SEQUENCE [LARGE SCALE GENOMIC DNA]</scope>
    <source>
        <strain evidence="3">zdho120</strain>
    </source>
</reference>
<evidence type="ECO:0000313" key="2">
    <source>
        <dbReference type="EMBL" id="OWZ18077.1"/>
    </source>
</evidence>
<feature type="compositionally biased region" description="Low complexity" evidence="1">
    <location>
        <begin position="447"/>
        <end position="460"/>
    </location>
</feature>
<dbReference type="OrthoDB" id="125084at2759"/>
<accession>A0A225WM43</accession>
<feature type="region of interest" description="Disordered" evidence="1">
    <location>
        <begin position="447"/>
        <end position="468"/>
    </location>
</feature>
<evidence type="ECO:0000256" key="1">
    <source>
        <dbReference type="SAM" id="MobiDB-lite"/>
    </source>
</evidence>
<feature type="compositionally biased region" description="Low complexity" evidence="1">
    <location>
        <begin position="515"/>
        <end position="526"/>
    </location>
</feature>
<evidence type="ECO:0008006" key="4">
    <source>
        <dbReference type="Google" id="ProtNLM"/>
    </source>
</evidence>
<dbReference type="PANTHER" id="PTHR13510:SF44">
    <property type="entry name" value="RABENOSYN-5"/>
    <property type="match status" value="1"/>
</dbReference>
<dbReference type="AlphaFoldDB" id="A0A225WM43"/>
<organism evidence="2 3">
    <name type="scientific">Phytophthora megakarya</name>
    <dbReference type="NCBI Taxonomy" id="4795"/>
    <lineage>
        <taxon>Eukaryota</taxon>
        <taxon>Sar</taxon>
        <taxon>Stramenopiles</taxon>
        <taxon>Oomycota</taxon>
        <taxon>Peronosporomycetes</taxon>
        <taxon>Peronosporales</taxon>
        <taxon>Peronosporaceae</taxon>
        <taxon>Phytophthora</taxon>
    </lineage>
</organism>
<comment type="caution">
    <text evidence="2">The sequence shown here is derived from an EMBL/GenBank/DDBJ whole genome shotgun (WGS) entry which is preliminary data.</text>
</comment>
<proteinExistence type="predicted"/>
<keyword evidence="3" id="KW-1185">Reference proteome</keyword>
<dbReference type="EMBL" id="NBNE01000645">
    <property type="protein sequence ID" value="OWZ18077.1"/>
    <property type="molecule type" value="Genomic_DNA"/>
</dbReference>
<dbReference type="InterPro" id="IPR052727">
    <property type="entry name" value="Rab4/Rab5_effector"/>
</dbReference>
<feature type="region of interest" description="Disordered" evidence="1">
    <location>
        <begin position="507"/>
        <end position="526"/>
    </location>
</feature>
<protein>
    <recommendedName>
        <fullName evidence="4">FYVE-type domain-containing protein</fullName>
    </recommendedName>
</protein>
<dbReference type="Proteomes" id="UP000198211">
    <property type="component" value="Unassembled WGS sequence"/>
</dbReference>
<gene>
    <name evidence="2" type="ORF">PHMEG_0007892</name>
</gene>
<dbReference type="PANTHER" id="PTHR13510">
    <property type="entry name" value="FYVE-FINGER-CONTAINING RAB5 EFFECTOR PROTEIN RABENOSYN-5-RELATED"/>
    <property type="match status" value="1"/>
</dbReference>